<evidence type="ECO:0000259" key="4">
    <source>
        <dbReference type="SMART" id="SM01075"/>
    </source>
</evidence>
<dbReference type="GO" id="GO:0005634">
    <property type="term" value="C:nucleus"/>
    <property type="evidence" value="ECO:0000318"/>
    <property type="project" value="GO_Central"/>
</dbReference>
<evidence type="ECO:0000313" key="6">
    <source>
        <dbReference type="EMBL" id="OTF94054.1"/>
    </source>
</evidence>
<dbReference type="OrthoDB" id="341730at2759"/>
<evidence type="ECO:0000256" key="1">
    <source>
        <dbReference type="ARBA" id="ARBA00008356"/>
    </source>
</evidence>
<dbReference type="OMA" id="TICASLE"/>
<comment type="similarity">
    <text evidence="1">Belongs to the Cdt1 family.</text>
</comment>
<feature type="compositionally biased region" description="Polar residues" evidence="3">
    <location>
        <begin position="224"/>
        <end position="234"/>
    </location>
</feature>
<gene>
    <name evidence="6" type="primary">ATCDT1B</name>
    <name evidence="6" type="ORF">HannXRQ_Chr15g0467931</name>
    <name evidence="5" type="ORF">HanXRQr2_Chr15g0675381</name>
</gene>
<feature type="compositionally biased region" description="Basic and acidic residues" evidence="3">
    <location>
        <begin position="52"/>
        <end position="67"/>
    </location>
</feature>
<dbReference type="Proteomes" id="UP000215914">
    <property type="component" value="Chromosome 15"/>
</dbReference>
<evidence type="ECO:0000313" key="5">
    <source>
        <dbReference type="EMBL" id="KAF5763013.1"/>
    </source>
</evidence>
<keyword evidence="7" id="KW-1185">Reference proteome</keyword>
<reference evidence="5 7" key="1">
    <citation type="journal article" date="2017" name="Nature">
        <title>The sunflower genome provides insights into oil metabolism, flowering and Asterid evolution.</title>
        <authorList>
            <person name="Badouin H."/>
            <person name="Gouzy J."/>
            <person name="Grassa C.J."/>
            <person name="Murat F."/>
            <person name="Staton S.E."/>
            <person name="Cottret L."/>
            <person name="Lelandais-Briere C."/>
            <person name="Owens G.L."/>
            <person name="Carrere S."/>
            <person name="Mayjonade B."/>
            <person name="Legrand L."/>
            <person name="Gill N."/>
            <person name="Kane N.C."/>
            <person name="Bowers J.E."/>
            <person name="Hubner S."/>
            <person name="Bellec A."/>
            <person name="Berard A."/>
            <person name="Berges H."/>
            <person name="Blanchet N."/>
            <person name="Boniface M.C."/>
            <person name="Brunel D."/>
            <person name="Catrice O."/>
            <person name="Chaidir N."/>
            <person name="Claudel C."/>
            <person name="Donnadieu C."/>
            <person name="Faraut T."/>
            <person name="Fievet G."/>
            <person name="Helmstetter N."/>
            <person name="King M."/>
            <person name="Knapp S.J."/>
            <person name="Lai Z."/>
            <person name="Le Paslier M.C."/>
            <person name="Lippi Y."/>
            <person name="Lorenzon L."/>
            <person name="Mandel J.R."/>
            <person name="Marage G."/>
            <person name="Marchand G."/>
            <person name="Marquand E."/>
            <person name="Bret-Mestries E."/>
            <person name="Morien E."/>
            <person name="Nambeesan S."/>
            <person name="Nguyen T."/>
            <person name="Pegot-Espagnet P."/>
            <person name="Pouilly N."/>
            <person name="Raftis F."/>
            <person name="Sallet E."/>
            <person name="Schiex T."/>
            <person name="Thomas J."/>
            <person name="Vandecasteele C."/>
            <person name="Vares D."/>
            <person name="Vear F."/>
            <person name="Vautrin S."/>
            <person name="Crespi M."/>
            <person name="Mangin B."/>
            <person name="Burke J.M."/>
            <person name="Salse J."/>
            <person name="Munos S."/>
            <person name="Vincourt P."/>
            <person name="Rieseberg L.H."/>
            <person name="Langlade N.B."/>
        </authorList>
    </citation>
    <scope>NUCLEOTIDE SEQUENCE [LARGE SCALE GENOMIC DNA]</scope>
    <source>
        <strain evidence="7">cv. SF193</strain>
        <tissue evidence="5">Leaves</tissue>
    </source>
</reference>
<dbReference type="InterPro" id="IPR038090">
    <property type="entry name" value="Cdt1_C_WH_dom_sf"/>
</dbReference>
<dbReference type="GO" id="GO:0000278">
    <property type="term" value="P:mitotic cell cycle"/>
    <property type="evidence" value="ECO:0000318"/>
    <property type="project" value="GO_Central"/>
</dbReference>
<dbReference type="GO" id="GO:0071163">
    <property type="term" value="P:DNA replication preinitiation complex assembly"/>
    <property type="evidence" value="ECO:0000318"/>
    <property type="project" value="GO_Central"/>
</dbReference>
<organism evidence="6 7">
    <name type="scientific">Helianthus annuus</name>
    <name type="common">Common sunflower</name>
    <dbReference type="NCBI Taxonomy" id="4232"/>
    <lineage>
        <taxon>Eukaryota</taxon>
        <taxon>Viridiplantae</taxon>
        <taxon>Streptophyta</taxon>
        <taxon>Embryophyta</taxon>
        <taxon>Tracheophyta</taxon>
        <taxon>Spermatophyta</taxon>
        <taxon>Magnoliopsida</taxon>
        <taxon>eudicotyledons</taxon>
        <taxon>Gunneridae</taxon>
        <taxon>Pentapetalae</taxon>
        <taxon>asterids</taxon>
        <taxon>campanulids</taxon>
        <taxon>Asterales</taxon>
        <taxon>Asteraceae</taxon>
        <taxon>Asteroideae</taxon>
        <taxon>Heliantheae alliance</taxon>
        <taxon>Heliantheae</taxon>
        <taxon>Helianthus</taxon>
    </lineage>
</organism>
<dbReference type="InterPro" id="IPR014939">
    <property type="entry name" value="CDT1_Gemini-bd-like"/>
</dbReference>
<dbReference type="Pfam" id="PF08839">
    <property type="entry name" value="CDT1"/>
    <property type="match status" value="1"/>
</dbReference>
<dbReference type="STRING" id="4232.A0A251S5C7"/>
<feature type="region of interest" description="Disordered" evidence="3">
    <location>
        <begin position="1"/>
        <end position="76"/>
    </location>
</feature>
<dbReference type="GO" id="GO:0000076">
    <property type="term" value="P:DNA replication checkpoint signaling"/>
    <property type="evidence" value="ECO:0000318"/>
    <property type="project" value="GO_Central"/>
</dbReference>
<dbReference type="InterPro" id="IPR045173">
    <property type="entry name" value="Cdt1"/>
</dbReference>
<dbReference type="InParanoid" id="A0A251S5C7"/>
<evidence type="ECO:0000256" key="3">
    <source>
        <dbReference type="SAM" id="MobiDB-lite"/>
    </source>
</evidence>
<dbReference type="InterPro" id="IPR032054">
    <property type="entry name" value="Cdt1_C"/>
</dbReference>
<dbReference type="SUPFAM" id="SSF46785">
    <property type="entry name" value="Winged helix' DNA-binding domain"/>
    <property type="match status" value="1"/>
</dbReference>
<proteinExistence type="inferred from homology"/>
<dbReference type="Pfam" id="PF16679">
    <property type="entry name" value="CDT1_C"/>
    <property type="match status" value="1"/>
</dbReference>
<feature type="region of interest" description="Disordered" evidence="3">
    <location>
        <begin position="209"/>
        <end position="236"/>
    </location>
</feature>
<dbReference type="EMBL" id="CM007904">
    <property type="protein sequence ID" value="OTF94054.1"/>
    <property type="molecule type" value="Genomic_DNA"/>
</dbReference>
<dbReference type="PANTHER" id="PTHR28637">
    <property type="entry name" value="DNA REPLICATION FACTOR CDT1"/>
    <property type="match status" value="1"/>
</dbReference>
<feature type="domain" description="CDT1 Geminin-binding" evidence="4">
    <location>
        <begin position="89"/>
        <end position="221"/>
    </location>
</feature>
<dbReference type="GO" id="GO:0030174">
    <property type="term" value="P:regulation of DNA-templated DNA replication initiation"/>
    <property type="evidence" value="ECO:0000318"/>
    <property type="project" value="GO_Central"/>
</dbReference>
<evidence type="ECO:0000256" key="2">
    <source>
        <dbReference type="ARBA" id="ARBA00023306"/>
    </source>
</evidence>
<dbReference type="Gramene" id="mRNA:HanXRQr2_Chr15g0675381">
    <property type="protein sequence ID" value="mRNA:HanXRQr2_Chr15g0675381"/>
    <property type="gene ID" value="HanXRQr2_Chr15g0675381"/>
</dbReference>
<feature type="compositionally biased region" description="Polar residues" evidence="3">
    <location>
        <begin position="1"/>
        <end position="11"/>
    </location>
</feature>
<sequence>MNSTGANTSSFEPKKLLRSSSVREPLKTPEKPANPPRRVLSRRQQSLRSVKQIREAAKQLQKPDLKPSDPLTSDSTEVEIVKPNAVKSLPEKYEMLNKFFHSLTSSVRLLRLKGSMSSFTNISRQVQSLTDRSFGYNHLGQLKYIMPEAIEIKKILIRDDRTSCMKPDLHITLNFAVVFNDEKMSSDSSYLRLTRLFRSRLVKFCKSNPEGEEVPQEELPEPFNRSSRTNSNAIQKPDTAYPLYEEQPIAASHMPPSFKRRFSKQVPIENVETDKKKSSVLIEPQVDHSSNNVMSPVKWSAKLPETPIKGSVSTPSKLVSTPFTATPAQSARAPVRCLMTPDEESTMSPSKLTRRSSGRGLRSITFDTPVKNKTAPAKRVSSVDYDDDDLSDILSHDLLASIRERELKVLEENNPEISQAKWRKQMIARLPKLFDTLLFYFQSIKRTVITKPELVNLIVSNQLEIVDPREIEEQLRLLLELAPEWVYEKTASSGDLLFCVNKISSPESIRTRLSEAN</sequence>
<dbReference type="PANTHER" id="PTHR28637:SF1">
    <property type="entry name" value="DNA REPLICATION FACTOR CDT1"/>
    <property type="match status" value="1"/>
</dbReference>
<reference evidence="5" key="3">
    <citation type="submission" date="2020-06" db="EMBL/GenBank/DDBJ databases">
        <title>Helianthus annuus Genome sequencing and assembly Release 2.</title>
        <authorList>
            <person name="Gouzy J."/>
            <person name="Langlade N."/>
            <person name="Munos S."/>
        </authorList>
    </citation>
    <scope>NUCLEOTIDE SEQUENCE</scope>
    <source>
        <tissue evidence="5">Leaves</tissue>
    </source>
</reference>
<protein>
    <submittedName>
        <fullName evidence="5">CDT1 Geminin-binding domain, DNA replication factor Cdt1</fullName>
    </submittedName>
    <submittedName>
        <fullName evidence="6">Putative CDT1-B-like protein</fullName>
    </submittedName>
</protein>
<feature type="compositionally biased region" description="Acidic residues" evidence="3">
    <location>
        <begin position="210"/>
        <end position="220"/>
    </location>
</feature>
<dbReference type="CDD" id="cd08674">
    <property type="entry name" value="Cdt1_m"/>
    <property type="match status" value="1"/>
</dbReference>
<dbReference type="SMART" id="SM01075">
    <property type="entry name" value="CDT1"/>
    <property type="match status" value="1"/>
</dbReference>
<dbReference type="InterPro" id="IPR036390">
    <property type="entry name" value="WH_DNA-bd_sf"/>
</dbReference>
<evidence type="ECO:0000313" key="7">
    <source>
        <dbReference type="Proteomes" id="UP000215914"/>
    </source>
</evidence>
<feature type="region of interest" description="Disordered" evidence="3">
    <location>
        <begin position="341"/>
        <end position="364"/>
    </location>
</feature>
<dbReference type="GO" id="GO:0003677">
    <property type="term" value="F:DNA binding"/>
    <property type="evidence" value="ECO:0000318"/>
    <property type="project" value="GO_Central"/>
</dbReference>
<dbReference type="Gene3D" id="1.10.10.1420">
    <property type="entry name" value="DNA replication factor Cdt1, C-terminal WH domain"/>
    <property type="match status" value="1"/>
</dbReference>
<keyword evidence="2" id="KW-0131">Cell cycle</keyword>
<dbReference type="EMBL" id="MNCJ02000330">
    <property type="protein sequence ID" value="KAF5763013.1"/>
    <property type="molecule type" value="Genomic_DNA"/>
</dbReference>
<reference evidence="6" key="2">
    <citation type="submission" date="2017-02" db="EMBL/GenBank/DDBJ databases">
        <title>Sunflower complete genome.</title>
        <authorList>
            <person name="Langlade N."/>
            <person name="Munos S."/>
        </authorList>
    </citation>
    <scope>NUCLEOTIDE SEQUENCE [LARGE SCALE GENOMIC DNA]</scope>
    <source>
        <tissue evidence="6">Leaves</tissue>
    </source>
</reference>
<dbReference type="FunCoup" id="A0A251S5C7">
    <property type="interactions" value="588"/>
</dbReference>
<dbReference type="AlphaFoldDB" id="A0A251S5C7"/>
<dbReference type="GO" id="GO:0070182">
    <property type="term" value="F:DNA polymerase binding"/>
    <property type="evidence" value="ECO:0000318"/>
    <property type="project" value="GO_Central"/>
</dbReference>
<name>A0A251S5C7_HELAN</name>
<accession>A0A251S5C7</accession>